<accession>A0A4V3RY06</accession>
<name>A0A4V3RY06_9PROT</name>
<evidence type="ECO:0000256" key="1">
    <source>
        <dbReference type="ARBA" id="ARBA00004651"/>
    </source>
</evidence>
<organism evidence="10 11">
    <name type="scientific">Marinicauda algicola</name>
    <dbReference type="NCBI Taxonomy" id="2029849"/>
    <lineage>
        <taxon>Bacteria</taxon>
        <taxon>Pseudomonadati</taxon>
        <taxon>Pseudomonadota</taxon>
        <taxon>Alphaproteobacteria</taxon>
        <taxon>Maricaulales</taxon>
        <taxon>Maricaulaceae</taxon>
        <taxon>Marinicauda</taxon>
    </lineage>
</organism>
<comment type="caution">
    <text evidence="10">The sequence shown here is derived from an EMBL/GenBank/DDBJ whole genome shotgun (WGS) entry which is preliminary data.</text>
</comment>
<sequence>MSALALVPAAIGVPLILAALGVLPRLRARAMTLSLAAPLAGLAAALLAPQGETVRLPGLLLDTRLVLTPSGAIFLGGACLLWLLAGIHARRAMAGLDATGVFALSWNLSLAGLVAVFLAGDAVTFYAGYALASFAAWPLIVHRGTPEARHAGVVYIALAVAGEMAVLSGLLVAAAKTEGGLAIADIRQAAAGAGPLVPILLIAGFAIKAGLVPVHVWKPLSYTAAPAPAAAVLSGAVAKAGLFGAALFLSPAAGGGAPVLLMTALGLFGAFYAALVGLTQVRAKSVLAYSSVSQLSLALGALGAGLAAGAEHATLATAAAVFALHHGLAKSALFLGAGAARAAGTTPSGLRIALALAALSIAGLPLSGGGLAKLAIKHEFAGLPEALVIGSAVTTALVLIRFLAVLPAGPHRGGPVPASLSVPVYLLAGGALLLPWGLVDAAGIGLGYPLQPANLIHAAWPLLAAGVIWRVFRRMRGPSIPAGDLLVAVEACLQGAVKASRGLGMSLSRGRPWQPRRAMARLRRTGARLEALEAGLARRLPAVLLAALLALAATALFSASG</sequence>
<dbReference type="GO" id="GO:0005886">
    <property type="term" value="C:plasma membrane"/>
    <property type="evidence" value="ECO:0007669"/>
    <property type="project" value="UniProtKB-SubCell"/>
</dbReference>
<keyword evidence="5" id="KW-0560">Oxidoreductase</keyword>
<reference evidence="10 11" key="1">
    <citation type="journal article" date="2017" name="Int. J. Syst. Evol. Microbiol.">
        <title>Marinicauda algicola sp. nov., isolated from a marine red alga Rhodosorus marinus.</title>
        <authorList>
            <person name="Jeong S.E."/>
            <person name="Jeon S.H."/>
            <person name="Chun B.H."/>
            <person name="Kim D.W."/>
            <person name="Jeon C.O."/>
        </authorList>
    </citation>
    <scope>NUCLEOTIDE SEQUENCE [LARGE SCALE GENOMIC DNA]</scope>
    <source>
        <strain evidence="10 11">JCM 31718</strain>
    </source>
</reference>
<evidence type="ECO:0000256" key="8">
    <source>
        <dbReference type="SAM" id="Phobius"/>
    </source>
</evidence>
<evidence type="ECO:0000313" key="11">
    <source>
        <dbReference type="Proteomes" id="UP000308054"/>
    </source>
</evidence>
<evidence type="ECO:0000256" key="2">
    <source>
        <dbReference type="ARBA" id="ARBA00022475"/>
    </source>
</evidence>
<dbReference type="OrthoDB" id="9768329at2"/>
<evidence type="ECO:0000256" key="5">
    <source>
        <dbReference type="ARBA" id="ARBA00023002"/>
    </source>
</evidence>
<feature type="transmembrane region" description="Helical" evidence="8">
    <location>
        <begin position="315"/>
        <end position="337"/>
    </location>
</feature>
<dbReference type="Pfam" id="PF00361">
    <property type="entry name" value="Proton_antipo_M"/>
    <property type="match status" value="1"/>
</dbReference>
<feature type="transmembrane region" description="Helical" evidence="8">
    <location>
        <begin position="424"/>
        <end position="448"/>
    </location>
</feature>
<evidence type="ECO:0000256" key="7">
    <source>
        <dbReference type="RuleBase" id="RU000320"/>
    </source>
</evidence>
<dbReference type="Proteomes" id="UP000308054">
    <property type="component" value="Unassembled WGS sequence"/>
</dbReference>
<feature type="domain" description="NADH:quinone oxidoreductase/Mrp antiporter transmembrane" evidence="9">
    <location>
        <begin position="119"/>
        <end position="343"/>
    </location>
</feature>
<dbReference type="EMBL" id="SRXW01000003">
    <property type="protein sequence ID" value="TGY88519.1"/>
    <property type="molecule type" value="Genomic_DNA"/>
</dbReference>
<keyword evidence="10" id="KW-0830">Ubiquinone</keyword>
<dbReference type="InterPro" id="IPR052175">
    <property type="entry name" value="ComplexI-like_HydComp"/>
</dbReference>
<proteinExistence type="predicted"/>
<evidence type="ECO:0000259" key="9">
    <source>
        <dbReference type="Pfam" id="PF00361"/>
    </source>
</evidence>
<feature type="transmembrane region" description="Helical" evidence="8">
    <location>
        <begin position="386"/>
        <end position="404"/>
    </location>
</feature>
<dbReference type="InterPro" id="IPR001750">
    <property type="entry name" value="ND/Mrp_TM"/>
</dbReference>
<dbReference type="PANTHER" id="PTHR42682:SF4">
    <property type="entry name" value="NADH-UBIQUINONE_PLASTOQUINONE"/>
    <property type="match status" value="1"/>
</dbReference>
<feature type="transmembrane region" description="Helical" evidence="8">
    <location>
        <begin position="255"/>
        <end position="275"/>
    </location>
</feature>
<feature type="transmembrane region" description="Helical" evidence="8">
    <location>
        <begin position="30"/>
        <end position="48"/>
    </location>
</feature>
<keyword evidence="2" id="KW-1003">Cell membrane</keyword>
<feature type="transmembrane region" description="Helical" evidence="8">
    <location>
        <begin position="99"/>
        <end position="119"/>
    </location>
</feature>
<feature type="transmembrane region" description="Helical" evidence="8">
    <location>
        <begin position="6"/>
        <end position="23"/>
    </location>
</feature>
<keyword evidence="6 8" id="KW-0472">Membrane</keyword>
<gene>
    <name evidence="10" type="ORF">E5163_11945</name>
</gene>
<feature type="transmembrane region" description="Helical" evidence="8">
    <location>
        <begin position="287"/>
        <end position="309"/>
    </location>
</feature>
<evidence type="ECO:0000256" key="4">
    <source>
        <dbReference type="ARBA" id="ARBA00022989"/>
    </source>
</evidence>
<evidence type="ECO:0000256" key="3">
    <source>
        <dbReference type="ARBA" id="ARBA00022692"/>
    </source>
</evidence>
<feature type="transmembrane region" description="Helical" evidence="8">
    <location>
        <begin position="68"/>
        <end position="87"/>
    </location>
</feature>
<evidence type="ECO:0000313" key="10">
    <source>
        <dbReference type="EMBL" id="TGY88519.1"/>
    </source>
</evidence>
<feature type="transmembrane region" description="Helical" evidence="8">
    <location>
        <begin position="125"/>
        <end position="141"/>
    </location>
</feature>
<dbReference type="RefSeq" id="WP_135996365.1">
    <property type="nucleotide sequence ID" value="NZ_CP071057.1"/>
</dbReference>
<feature type="transmembrane region" description="Helical" evidence="8">
    <location>
        <begin position="349"/>
        <end position="366"/>
    </location>
</feature>
<feature type="transmembrane region" description="Helical" evidence="8">
    <location>
        <begin position="195"/>
        <end position="217"/>
    </location>
</feature>
<feature type="transmembrane region" description="Helical" evidence="8">
    <location>
        <begin position="153"/>
        <end position="175"/>
    </location>
</feature>
<feature type="transmembrane region" description="Helical" evidence="8">
    <location>
        <begin position="454"/>
        <end position="472"/>
    </location>
</feature>
<keyword evidence="3 7" id="KW-0812">Transmembrane</keyword>
<keyword evidence="4 8" id="KW-1133">Transmembrane helix</keyword>
<dbReference type="AlphaFoldDB" id="A0A4V3RY06"/>
<feature type="transmembrane region" description="Helical" evidence="8">
    <location>
        <begin position="229"/>
        <end position="249"/>
    </location>
</feature>
<evidence type="ECO:0000256" key="6">
    <source>
        <dbReference type="ARBA" id="ARBA00023136"/>
    </source>
</evidence>
<feature type="transmembrane region" description="Helical" evidence="8">
    <location>
        <begin position="540"/>
        <end position="559"/>
    </location>
</feature>
<protein>
    <submittedName>
        <fullName evidence="10">NADH/ubiquinone/plastoquinone (Complex I)</fullName>
    </submittedName>
</protein>
<dbReference type="PANTHER" id="PTHR42682">
    <property type="entry name" value="HYDROGENASE-4 COMPONENT F"/>
    <property type="match status" value="1"/>
</dbReference>
<keyword evidence="11" id="KW-1185">Reference proteome</keyword>
<dbReference type="GO" id="GO:0016491">
    <property type="term" value="F:oxidoreductase activity"/>
    <property type="evidence" value="ECO:0007669"/>
    <property type="project" value="UniProtKB-KW"/>
</dbReference>
<comment type="subcellular location">
    <subcellularLocation>
        <location evidence="1">Cell membrane</location>
        <topology evidence="1">Multi-pass membrane protein</topology>
    </subcellularLocation>
    <subcellularLocation>
        <location evidence="7">Membrane</location>
        <topology evidence="7">Multi-pass membrane protein</topology>
    </subcellularLocation>
</comment>